<dbReference type="EMBL" id="JAQOSO010000084">
    <property type="protein sequence ID" value="MDJ1175563.1"/>
    <property type="molecule type" value="Genomic_DNA"/>
</dbReference>
<dbReference type="Gene3D" id="1.10.10.10">
    <property type="entry name" value="Winged helix-like DNA-binding domain superfamily/Winged helix DNA-binding domain"/>
    <property type="match status" value="1"/>
</dbReference>
<sequence length="69" mass="7913">MTEKGDKKNVNDLSTEEEQVYNFLRKSPSSRLTVIEEALGINRVQAVDTLRSLIKKGMVTQRDRLYSVL</sequence>
<comment type="caution">
    <text evidence="2">The sequence shown here is derived from an EMBL/GenBank/DDBJ whole genome shotgun (WGS) entry which is preliminary data.</text>
</comment>
<dbReference type="InterPro" id="IPR002831">
    <property type="entry name" value="Tscrpt_reg_TrmB_N"/>
</dbReference>
<dbReference type="InterPro" id="IPR036388">
    <property type="entry name" value="WH-like_DNA-bd_sf"/>
</dbReference>
<reference evidence="2 3" key="1">
    <citation type="submission" date="2023-01" db="EMBL/GenBank/DDBJ databases">
        <title>Novel diversity within Roseofilum (Cyanobacteria; Desertifilaceae) from marine benthic mats with descriptions of four novel species.</title>
        <authorList>
            <person name="Wang Y."/>
            <person name="Berthold D.E."/>
            <person name="Hu J."/>
            <person name="Lefler F.W."/>
            <person name="Laughinghouse H.D. IV."/>
        </authorList>
    </citation>
    <scope>NUCLEOTIDE SEQUENCE [LARGE SCALE GENOMIC DNA]</scope>
    <source>
        <strain evidence="2 3">BLCC-M114</strain>
    </source>
</reference>
<evidence type="ECO:0000313" key="3">
    <source>
        <dbReference type="Proteomes" id="UP001235849"/>
    </source>
</evidence>
<gene>
    <name evidence="2" type="ORF">PMG25_15845</name>
</gene>
<dbReference type="Proteomes" id="UP001235849">
    <property type="component" value="Unassembled WGS sequence"/>
</dbReference>
<dbReference type="InterPro" id="IPR036390">
    <property type="entry name" value="WH_DNA-bd_sf"/>
</dbReference>
<keyword evidence="3" id="KW-1185">Reference proteome</keyword>
<name>A0ABT7B8R2_9CYAN</name>
<dbReference type="SUPFAM" id="SSF46785">
    <property type="entry name" value="Winged helix' DNA-binding domain"/>
    <property type="match status" value="1"/>
</dbReference>
<organism evidence="2 3">
    <name type="scientific">Roseofilum capinflatum BLCC-M114</name>
    <dbReference type="NCBI Taxonomy" id="3022440"/>
    <lineage>
        <taxon>Bacteria</taxon>
        <taxon>Bacillati</taxon>
        <taxon>Cyanobacteriota</taxon>
        <taxon>Cyanophyceae</taxon>
        <taxon>Desertifilales</taxon>
        <taxon>Desertifilaceae</taxon>
        <taxon>Roseofilum</taxon>
        <taxon>Roseofilum capinflatum</taxon>
    </lineage>
</organism>
<evidence type="ECO:0000259" key="1">
    <source>
        <dbReference type="Pfam" id="PF01978"/>
    </source>
</evidence>
<feature type="domain" description="Transcription regulator TrmB N-terminal" evidence="1">
    <location>
        <begin position="12"/>
        <end position="63"/>
    </location>
</feature>
<protein>
    <submittedName>
        <fullName evidence="2">Helix-turn-helix domain-containing protein</fullName>
    </submittedName>
</protein>
<dbReference type="Pfam" id="PF01978">
    <property type="entry name" value="TrmB"/>
    <property type="match status" value="1"/>
</dbReference>
<proteinExistence type="predicted"/>
<accession>A0ABT7B8R2</accession>
<dbReference type="RefSeq" id="WP_283767865.1">
    <property type="nucleotide sequence ID" value="NZ_JAQOSO010000084.1"/>
</dbReference>
<evidence type="ECO:0000313" key="2">
    <source>
        <dbReference type="EMBL" id="MDJ1175563.1"/>
    </source>
</evidence>